<evidence type="ECO:0000313" key="3">
    <source>
        <dbReference type="Proteomes" id="UP000007721"/>
    </source>
</evidence>
<feature type="signal peptide" evidence="1">
    <location>
        <begin position="1"/>
        <end position="21"/>
    </location>
</feature>
<evidence type="ECO:0000313" key="2">
    <source>
        <dbReference type="EMBL" id="ACM19334.1"/>
    </source>
</evidence>
<gene>
    <name evidence="2" type="ordered locus">Geob_0972</name>
</gene>
<proteinExistence type="predicted"/>
<dbReference type="HOGENOM" id="CLU_129235_0_0_7"/>
<name>B9M2F5_GEODF</name>
<organism evidence="2 3">
    <name type="scientific">Geotalea daltonii (strain DSM 22248 / JCM 15807 / FRC-32)</name>
    <name type="common">Geobacter daltonii</name>
    <dbReference type="NCBI Taxonomy" id="316067"/>
    <lineage>
        <taxon>Bacteria</taxon>
        <taxon>Pseudomonadati</taxon>
        <taxon>Thermodesulfobacteriota</taxon>
        <taxon>Desulfuromonadia</taxon>
        <taxon>Geobacterales</taxon>
        <taxon>Geobacteraceae</taxon>
        <taxon>Geotalea</taxon>
    </lineage>
</organism>
<dbReference type="RefSeq" id="WP_012646063.1">
    <property type="nucleotide sequence ID" value="NC_011979.1"/>
</dbReference>
<evidence type="ECO:0000256" key="1">
    <source>
        <dbReference type="SAM" id="SignalP"/>
    </source>
</evidence>
<dbReference type="Proteomes" id="UP000007721">
    <property type="component" value="Chromosome"/>
</dbReference>
<accession>B9M2F5</accession>
<evidence type="ECO:0008006" key="4">
    <source>
        <dbReference type="Google" id="ProtNLM"/>
    </source>
</evidence>
<dbReference type="OrthoDB" id="8561992at2"/>
<reference evidence="2 3" key="1">
    <citation type="submission" date="2009-01" db="EMBL/GenBank/DDBJ databases">
        <title>Complete sequence of Geobacter sp. FRC-32.</title>
        <authorList>
            <consortium name="US DOE Joint Genome Institute"/>
            <person name="Lucas S."/>
            <person name="Copeland A."/>
            <person name="Lapidus A."/>
            <person name="Glavina del Rio T."/>
            <person name="Dalin E."/>
            <person name="Tice H."/>
            <person name="Bruce D."/>
            <person name="Goodwin L."/>
            <person name="Pitluck S."/>
            <person name="Saunders E."/>
            <person name="Brettin T."/>
            <person name="Detter J.C."/>
            <person name="Han C."/>
            <person name="Larimer F."/>
            <person name="Land M."/>
            <person name="Hauser L."/>
            <person name="Kyrpides N."/>
            <person name="Ovchinnikova G."/>
            <person name="Kostka J."/>
            <person name="Richardson P."/>
        </authorList>
    </citation>
    <scope>NUCLEOTIDE SEQUENCE [LARGE SCALE GENOMIC DNA]</scope>
    <source>
        <strain evidence="3">DSM 22248 / JCM 15807 / FRC-32</strain>
    </source>
</reference>
<dbReference type="AlphaFoldDB" id="B9M2F5"/>
<sequence>MRSVLLCFHLVFIFGTFHAKADVFGDGDLLQLNFGPYIYHYSSTPGRNSYPWYTGLEWESASRWELGGAIFSNSYYQPSGYLYGGKRFIYGSESRHLFLKITAGAILGYVPPHEDKIPVNKNGLGLGIIPAIGYKHGRTSIQIAILSTSALMLNIGYDIWR</sequence>
<protein>
    <recommendedName>
        <fullName evidence="4">Sn-glycerol-3-phosphate transporter</fullName>
    </recommendedName>
</protein>
<feature type="chain" id="PRO_5002888681" description="Sn-glycerol-3-phosphate transporter" evidence="1">
    <location>
        <begin position="22"/>
        <end position="161"/>
    </location>
</feature>
<dbReference type="KEGG" id="geo:Geob_0972"/>
<dbReference type="EMBL" id="CP001390">
    <property type="protein sequence ID" value="ACM19334.1"/>
    <property type="molecule type" value="Genomic_DNA"/>
</dbReference>
<keyword evidence="1" id="KW-0732">Signal</keyword>
<dbReference type="eggNOG" id="ENOG5033391">
    <property type="taxonomic scope" value="Bacteria"/>
</dbReference>
<keyword evidence="3" id="KW-1185">Reference proteome</keyword>